<reference evidence="2" key="1">
    <citation type="journal article" date="2021" name="Nat. Commun.">
        <title>Genetic determinants of endophytism in the Arabidopsis root mycobiome.</title>
        <authorList>
            <person name="Mesny F."/>
            <person name="Miyauchi S."/>
            <person name="Thiergart T."/>
            <person name="Pickel B."/>
            <person name="Atanasova L."/>
            <person name="Karlsson M."/>
            <person name="Huettel B."/>
            <person name="Barry K.W."/>
            <person name="Haridas S."/>
            <person name="Chen C."/>
            <person name="Bauer D."/>
            <person name="Andreopoulos W."/>
            <person name="Pangilinan J."/>
            <person name="LaButti K."/>
            <person name="Riley R."/>
            <person name="Lipzen A."/>
            <person name="Clum A."/>
            <person name="Drula E."/>
            <person name="Henrissat B."/>
            <person name="Kohler A."/>
            <person name="Grigoriev I.V."/>
            <person name="Martin F.M."/>
            <person name="Hacquard S."/>
        </authorList>
    </citation>
    <scope>NUCLEOTIDE SEQUENCE</scope>
    <source>
        <strain evidence="2">MPI-CAGE-CH-0235</strain>
    </source>
</reference>
<feature type="compositionally biased region" description="Polar residues" evidence="1">
    <location>
        <begin position="1"/>
        <end position="14"/>
    </location>
</feature>
<evidence type="ECO:0000313" key="3">
    <source>
        <dbReference type="Proteomes" id="UP000813444"/>
    </source>
</evidence>
<sequence>MSSQIATKEPNQSALFPIHKEARLQEAPPKPEEKQTSKQPDEKKAIMSAQDVAFSAVRNPANRNRIFIYRVAPQDCTLSYEQRAIHKGVSAPRWNKNPGDGTGVPSTLLRAESNIVTLVFDDVVHIYGVCASGNLLSLLSPFVEPIEPRAECWKGKLAGCTFAEHDEEQAWLIYETKDGDADDAPPKLMYCDVTTPETPDTPSTAGDIMSSTSLSLVHDTRRCWVIYQNKSGQLVAYNEKDQKPSVISADTSHFERQTPIGSCFIPAKNIDATQVPGFRCDALGRLIVYWVRSFNGKPRLYRSHADLTERSSSADFSEPRQATDNGVTVEPLAQISVIPNPETQSNYLFIAKHGGDNISSVTDKWLTKNESLQGLDLASSELFKRWQAKILEEALLGRRPENGHGGYPDGRLPHHHHGQPHPHLIPGYSNGYTNGLMDKVGAKMMVEEIMEDELMGRSENGSRDLPLVWRNKGDATKPQLHSGVITRTARSKWSEAEVQVMIPAGSTIMGDITIQLKVRPTD</sequence>
<evidence type="ECO:0000256" key="1">
    <source>
        <dbReference type="SAM" id="MobiDB-lite"/>
    </source>
</evidence>
<feature type="region of interest" description="Disordered" evidence="1">
    <location>
        <begin position="1"/>
        <end position="44"/>
    </location>
</feature>
<dbReference type="Proteomes" id="UP000813444">
    <property type="component" value="Unassembled WGS sequence"/>
</dbReference>
<proteinExistence type="predicted"/>
<gene>
    <name evidence="2" type="ORF">B0I35DRAFT_510465</name>
</gene>
<dbReference type="OrthoDB" id="5243788at2759"/>
<organism evidence="2 3">
    <name type="scientific">Stachybotrys elegans</name>
    <dbReference type="NCBI Taxonomy" id="80388"/>
    <lineage>
        <taxon>Eukaryota</taxon>
        <taxon>Fungi</taxon>
        <taxon>Dikarya</taxon>
        <taxon>Ascomycota</taxon>
        <taxon>Pezizomycotina</taxon>
        <taxon>Sordariomycetes</taxon>
        <taxon>Hypocreomycetidae</taxon>
        <taxon>Hypocreales</taxon>
        <taxon>Stachybotryaceae</taxon>
        <taxon>Stachybotrys</taxon>
    </lineage>
</organism>
<feature type="compositionally biased region" description="Basic and acidic residues" evidence="1">
    <location>
        <begin position="18"/>
        <end position="44"/>
    </location>
</feature>
<dbReference type="EMBL" id="JAGPNK010000005">
    <property type="protein sequence ID" value="KAH7320602.1"/>
    <property type="molecule type" value="Genomic_DNA"/>
</dbReference>
<protein>
    <submittedName>
        <fullName evidence="2">Uncharacterized protein</fullName>
    </submittedName>
</protein>
<feature type="region of interest" description="Disordered" evidence="1">
    <location>
        <begin position="400"/>
        <end position="419"/>
    </location>
</feature>
<comment type="caution">
    <text evidence="2">The sequence shown here is derived from an EMBL/GenBank/DDBJ whole genome shotgun (WGS) entry which is preliminary data.</text>
</comment>
<name>A0A8K0WS95_9HYPO</name>
<accession>A0A8K0WS95</accession>
<dbReference type="AlphaFoldDB" id="A0A8K0WS95"/>
<keyword evidence="3" id="KW-1185">Reference proteome</keyword>
<evidence type="ECO:0000313" key="2">
    <source>
        <dbReference type="EMBL" id="KAH7320602.1"/>
    </source>
</evidence>